<dbReference type="EMBL" id="CAJGYM010000025">
    <property type="protein sequence ID" value="CAD6192131.1"/>
    <property type="molecule type" value="Genomic_DNA"/>
</dbReference>
<reference evidence="1" key="1">
    <citation type="submission" date="2020-10" db="EMBL/GenBank/DDBJ databases">
        <authorList>
            <person name="Kikuchi T."/>
        </authorList>
    </citation>
    <scope>NUCLEOTIDE SEQUENCE</scope>
    <source>
        <strain evidence="1">NKZ352</strain>
    </source>
</reference>
<comment type="caution">
    <text evidence="1">The sequence shown here is derived from an EMBL/GenBank/DDBJ whole genome shotgun (WGS) entry which is preliminary data.</text>
</comment>
<protein>
    <submittedName>
        <fullName evidence="1">Uncharacterized protein</fullName>
    </submittedName>
</protein>
<proteinExistence type="predicted"/>
<evidence type="ECO:0000313" key="2">
    <source>
        <dbReference type="Proteomes" id="UP000835052"/>
    </source>
</evidence>
<keyword evidence="2" id="KW-1185">Reference proteome</keyword>
<name>A0A8S1HC99_9PELO</name>
<accession>A0A8S1HC99</accession>
<evidence type="ECO:0000313" key="1">
    <source>
        <dbReference type="EMBL" id="CAD6192131.1"/>
    </source>
</evidence>
<organism evidence="1 2">
    <name type="scientific">Caenorhabditis auriculariae</name>
    <dbReference type="NCBI Taxonomy" id="2777116"/>
    <lineage>
        <taxon>Eukaryota</taxon>
        <taxon>Metazoa</taxon>
        <taxon>Ecdysozoa</taxon>
        <taxon>Nematoda</taxon>
        <taxon>Chromadorea</taxon>
        <taxon>Rhabditida</taxon>
        <taxon>Rhabditina</taxon>
        <taxon>Rhabditomorpha</taxon>
        <taxon>Rhabditoidea</taxon>
        <taxon>Rhabditidae</taxon>
        <taxon>Peloderinae</taxon>
        <taxon>Caenorhabditis</taxon>
    </lineage>
</organism>
<dbReference type="AlphaFoldDB" id="A0A8S1HC99"/>
<dbReference type="Proteomes" id="UP000835052">
    <property type="component" value="Unassembled WGS sequence"/>
</dbReference>
<sequence length="97" mass="10445">MKNVGSKLISLESLDLALQQSKITDPGDICAEEQGEDSSGILFCVGKLLKGTMFSFSKLECVNQIRTCRIPEEATDALLEQAAISDDDKIRSNGAGH</sequence>
<gene>
    <name evidence="1" type="ORF">CAUJ_LOCUS8050</name>
</gene>